<organism evidence="1 2">
    <name type="scientific">Coptis chinensis</name>
    <dbReference type="NCBI Taxonomy" id="261450"/>
    <lineage>
        <taxon>Eukaryota</taxon>
        <taxon>Viridiplantae</taxon>
        <taxon>Streptophyta</taxon>
        <taxon>Embryophyta</taxon>
        <taxon>Tracheophyta</taxon>
        <taxon>Spermatophyta</taxon>
        <taxon>Magnoliopsida</taxon>
        <taxon>Ranunculales</taxon>
        <taxon>Ranunculaceae</taxon>
        <taxon>Coptidoideae</taxon>
        <taxon>Coptis</taxon>
    </lineage>
</organism>
<dbReference type="Proteomes" id="UP000631114">
    <property type="component" value="Unassembled WGS sequence"/>
</dbReference>
<dbReference type="AlphaFoldDB" id="A0A835HEK0"/>
<protein>
    <submittedName>
        <fullName evidence="1">Uncharacterized protein</fullName>
    </submittedName>
</protein>
<sequence>MLFMQVIANMDHSVSLFLSAHSEAKAIAICLDKNYRLFTFLREFTIK</sequence>
<comment type="caution">
    <text evidence="1">The sequence shown here is derived from an EMBL/GenBank/DDBJ whole genome shotgun (WGS) entry which is preliminary data.</text>
</comment>
<evidence type="ECO:0000313" key="1">
    <source>
        <dbReference type="EMBL" id="KAF9597899.1"/>
    </source>
</evidence>
<feature type="non-terminal residue" evidence="1">
    <location>
        <position position="1"/>
    </location>
</feature>
<keyword evidence="2" id="KW-1185">Reference proteome</keyword>
<reference evidence="1 2" key="1">
    <citation type="submission" date="2020-10" db="EMBL/GenBank/DDBJ databases">
        <title>The Coptis chinensis genome and diversification of protoberbering-type alkaloids.</title>
        <authorList>
            <person name="Wang B."/>
            <person name="Shu S."/>
            <person name="Song C."/>
            <person name="Liu Y."/>
        </authorList>
    </citation>
    <scope>NUCLEOTIDE SEQUENCE [LARGE SCALE GENOMIC DNA]</scope>
    <source>
        <strain evidence="1">HL-2020</strain>
        <tissue evidence="1">Leaf</tissue>
    </source>
</reference>
<name>A0A835HEK0_9MAGN</name>
<accession>A0A835HEK0</accession>
<dbReference type="EMBL" id="JADFTS010000007">
    <property type="protein sequence ID" value="KAF9597899.1"/>
    <property type="molecule type" value="Genomic_DNA"/>
</dbReference>
<proteinExistence type="predicted"/>
<gene>
    <name evidence="1" type="ORF">IFM89_022260</name>
</gene>
<evidence type="ECO:0000313" key="2">
    <source>
        <dbReference type="Proteomes" id="UP000631114"/>
    </source>
</evidence>